<proteinExistence type="predicted"/>
<keyword evidence="1" id="KW-0812">Transmembrane</keyword>
<feature type="chain" id="PRO_5045344697" evidence="2">
    <location>
        <begin position="25"/>
        <end position="173"/>
    </location>
</feature>
<keyword evidence="1" id="KW-1133">Transmembrane helix</keyword>
<evidence type="ECO:0000256" key="2">
    <source>
        <dbReference type="SAM" id="SignalP"/>
    </source>
</evidence>
<sequence>MNRPLLLTACLAPLLGATSTFAQAALAGACCLGLITAHQGLMAPLRPHLGGAARAWAALMLAAASATCLQLALDAWAMAQALPLAHYPAIIALQCMSIEYLLPTQHRWRTLLKGLAEVLLACLALGLGRQWLAGMGLHIAALVPGALVLLGLLLGLYNRLRPSPSPSRRQGTL</sequence>
<feature type="transmembrane region" description="Helical" evidence="1">
    <location>
        <begin position="51"/>
        <end position="72"/>
    </location>
</feature>
<keyword evidence="1" id="KW-0472">Membrane</keyword>
<evidence type="ECO:0000313" key="3">
    <source>
        <dbReference type="EMBL" id="QXH52665.1"/>
    </source>
</evidence>
<gene>
    <name evidence="3" type="ORF">KSS94_05910</name>
</gene>
<feature type="signal peptide" evidence="2">
    <location>
        <begin position="1"/>
        <end position="24"/>
    </location>
</feature>
<keyword evidence="4" id="KW-1185">Reference proteome</keyword>
<dbReference type="RefSeq" id="WP_217842100.1">
    <property type="nucleotide sequence ID" value="NZ_CP077076.1"/>
</dbReference>
<feature type="transmembrane region" description="Helical" evidence="1">
    <location>
        <begin position="108"/>
        <end position="127"/>
    </location>
</feature>
<evidence type="ECO:0000313" key="4">
    <source>
        <dbReference type="Proteomes" id="UP001046350"/>
    </source>
</evidence>
<reference evidence="3" key="1">
    <citation type="journal article" date="2021" name="Microorganisms">
        <title>The Ever-Expanding Pseudomonas Genus: Description of 43 New Species and Partition of the Pseudomonas putida Group.</title>
        <authorList>
            <person name="Girard L."/>
            <person name="Lood C."/>
            <person name="Hofte M."/>
            <person name="Vandamme P."/>
            <person name="Rokni-Zadeh H."/>
            <person name="van Noort V."/>
            <person name="Lavigne R."/>
            <person name="De Mot R."/>
        </authorList>
    </citation>
    <scope>NUCLEOTIDE SEQUENCE</scope>
    <source>
        <strain evidence="3">COW40</strain>
    </source>
</reference>
<name>A0ABX8NA18_9PSED</name>
<accession>A0ABX8NA18</accession>
<evidence type="ECO:0000256" key="1">
    <source>
        <dbReference type="SAM" id="Phobius"/>
    </source>
</evidence>
<feature type="transmembrane region" description="Helical" evidence="1">
    <location>
        <begin position="84"/>
        <end position="102"/>
    </location>
</feature>
<dbReference type="PROSITE" id="PS51257">
    <property type="entry name" value="PROKAR_LIPOPROTEIN"/>
    <property type="match status" value="1"/>
</dbReference>
<keyword evidence="2" id="KW-0732">Signal</keyword>
<feature type="transmembrane region" description="Helical" evidence="1">
    <location>
        <begin position="139"/>
        <end position="157"/>
    </location>
</feature>
<protein>
    <submittedName>
        <fullName evidence="3">NADH:quinone oxidoreductase</fullName>
    </submittedName>
</protein>
<dbReference type="EMBL" id="CP077076">
    <property type="protein sequence ID" value="QXH52665.1"/>
    <property type="molecule type" value="Genomic_DNA"/>
</dbReference>
<dbReference type="Proteomes" id="UP001046350">
    <property type="component" value="Chromosome"/>
</dbReference>
<organism evidence="3 4">
    <name type="scientific">Pseudomonas fakonensis</name>
    <dbReference type="NCBI Taxonomy" id="2842355"/>
    <lineage>
        <taxon>Bacteria</taxon>
        <taxon>Pseudomonadati</taxon>
        <taxon>Pseudomonadota</taxon>
        <taxon>Gammaproteobacteria</taxon>
        <taxon>Pseudomonadales</taxon>
        <taxon>Pseudomonadaceae</taxon>
        <taxon>Pseudomonas</taxon>
    </lineage>
</organism>